<dbReference type="InterPro" id="IPR009081">
    <property type="entry name" value="PP-bd_ACP"/>
</dbReference>
<protein>
    <recommendedName>
        <fullName evidence="5">Carrier domain-containing protein</fullName>
    </recommendedName>
</protein>
<keyword evidence="2" id="KW-0597">Phosphoprotein</keyword>
<dbReference type="GO" id="GO:0004312">
    <property type="term" value="F:fatty acid synthase activity"/>
    <property type="evidence" value="ECO:0007669"/>
    <property type="project" value="TreeGrafter"/>
</dbReference>
<dbReference type="PROSITE" id="PS50075">
    <property type="entry name" value="CARRIER"/>
    <property type="match status" value="1"/>
</dbReference>
<keyword evidence="1" id="KW-0596">Phosphopantetheine</keyword>
<dbReference type="PANTHER" id="PTHR43775:SF51">
    <property type="entry name" value="INACTIVE PHENOLPHTHIOCEROL SYNTHESIS POLYKETIDE SYNTHASE TYPE I PKS1-RELATED"/>
    <property type="match status" value="1"/>
</dbReference>
<evidence type="ECO:0000256" key="2">
    <source>
        <dbReference type="ARBA" id="ARBA00022553"/>
    </source>
</evidence>
<evidence type="ECO:0000313" key="6">
    <source>
        <dbReference type="EMBL" id="RXS58201.1"/>
    </source>
</evidence>
<dbReference type="SMART" id="SM00823">
    <property type="entry name" value="PKS_PP"/>
    <property type="match status" value="1"/>
</dbReference>
<dbReference type="InterPro" id="IPR006162">
    <property type="entry name" value="Ppantetheine_attach_site"/>
</dbReference>
<feature type="non-terminal residue" evidence="6">
    <location>
        <position position="1"/>
    </location>
</feature>
<dbReference type="SMART" id="SM01294">
    <property type="entry name" value="PKS_PP_betabranch"/>
    <property type="match status" value="1"/>
</dbReference>
<dbReference type="Gene3D" id="1.10.1200.10">
    <property type="entry name" value="ACP-like"/>
    <property type="match status" value="1"/>
</dbReference>
<accession>A0A4Q1QQY4</accession>
<sequence>ADVEWERFAPAFTSARPSPLLADLPEVADAIGGTSQAEVAAGGESFLGRVADLSAVERSQAVLDLVRSHTAAVLGFRDMKAVEPVRAFRDLGFDSLTAVELRNGLNVETGMRLPATLVFDYPTPQLLAEHVHDTLFGAADVEPEAAVLADLDRLASAISGFSPENAARGLVEARLRSILSELGGVAEGDAKSAVSQQLDAASDDEIFDFINQELGRS</sequence>
<evidence type="ECO:0000313" key="7">
    <source>
        <dbReference type="Proteomes" id="UP000289482"/>
    </source>
</evidence>
<dbReference type="PANTHER" id="PTHR43775">
    <property type="entry name" value="FATTY ACID SYNTHASE"/>
    <property type="match status" value="1"/>
</dbReference>
<dbReference type="Proteomes" id="UP000289482">
    <property type="component" value="Unassembled WGS sequence"/>
</dbReference>
<gene>
    <name evidence="6" type="ORF">EST54_32130</name>
</gene>
<keyword evidence="7" id="KW-1185">Reference proteome</keyword>
<dbReference type="PROSITE" id="PS00012">
    <property type="entry name" value="PHOSPHOPANTETHEINE"/>
    <property type="match status" value="1"/>
</dbReference>
<dbReference type="RefSeq" id="WP_244942658.1">
    <property type="nucleotide sequence ID" value="NZ_SDIF01000192.1"/>
</dbReference>
<comment type="caution">
    <text evidence="6">The sequence shown here is derived from an EMBL/GenBank/DDBJ whole genome shotgun (WGS) entry which is preliminary data.</text>
</comment>
<name>A0A4Q1QQY4_9ACTN</name>
<organism evidence="6 7">
    <name type="scientific">Streptomyces sioyaensis</name>
    <dbReference type="NCBI Taxonomy" id="67364"/>
    <lineage>
        <taxon>Bacteria</taxon>
        <taxon>Bacillati</taxon>
        <taxon>Actinomycetota</taxon>
        <taxon>Actinomycetes</taxon>
        <taxon>Kitasatosporales</taxon>
        <taxon>Streptomycetaceae</taxon>
        <taxon>Streptomyces</taxon>
    </lineage>
</organism>
<dbReference type="GO" id="GO:0031177">
    <property type="term" value="F:phosphopantetheine binding"/>
    <property type="evidence" value="ECO:0007669"/>
    <property type="project" value="InterPro"/>
</dbReference>
<evidence type="ECO:0000256" key="3">
    <source>
        <dbReference type="ARBA" id="ARBA00022679"/>
    </source>
</evidence>
<proteinExistence type="predicted"/>
<dbReference type="InterPro" id="IPR036736">
    <property type="entry name" value="ACP-like_sf"/>
</dbReference>
<dbReference type="InterPro" id="IPR050091">
    <property type="entry name" value="PKS_NRPS_Biosynth_Enz"/>
</dbReference>
<evidence type="ECO:0000256" key="1">
    <source>
        <dbReference type="ARBA" id="ARBA00022450"/>
    </source>
</evidence>
<feature type="domain" description="Carrier" evidence="5">
    <location>
        <begin position="60"/>
        <end position="135"/>
    </location>
</feature>
<reference evidence="6 7" key="1">
    <citation type="submission" date="2019-01" db="EMBL/GenBank/DDBJ databases">
        <title>Draft genome sequences of the type strain Streptomyces sioyaensis DSM 40032 and its novel strain, TM32, a thermotolerant antibiotics-producing actinobacterium.</title>
        <authorList>
            <person name="Nakaew N."/>
            <person name="Lumyong S."/>
            <person name="Sloan W.T."/>
            <person name="Sungthong R."/>
        </authorList>
    </citation>
    <scope>NUCLEOTIDE SEQUENCE [LARGE SCALE GENOMIC DNA]</scope>
    <source>
        <strain evidence="6 7">DSM 40032</strain>
    </source>
</reference>
<keyword evidence="4" id="KW-0511">Multifunctional enzyme</keyword>
<evidence type="ECO:0000259" key="5">
    <source>
        <dbReference type="PROSITE" id="PS50075"/>
    </source>
</evidence>
<evidence type="ECO:0000256" key="4">
    <source>
        <dbReference type="ARBA" id="ARBA00023268"/>
    </source>
</evidence>
<dbReference type="SUPFAM" id="SSF47336">
    <property type="entry name" value="ACP-like"/>
    <property type="match status" value="1"/>
</dbReference>
<keyword evidence="3" id="KW-0808">Transferase</keyword>
<dbReference type="Pfam" id="PF00550">
    <property type="entry name" value="PP-binding"/>
    <property type="match status" value="1"/>
</dbReference>
<dbReference type="EMBL" id="SDIF01000192">
    <property type="protein sequence ID" value="RXS58201.1"/>
    <property type="molecule type" value="Genomic_DNA"/>
</dbReference>
<dbReference type="GO" id="GO:0017000">
    <property type="term" value="P:antibiotic biosynthetic process"/>
    <property type="evidence" value="ECO:0007669"/>
    <property type="project" value="UniProtKB-ARBA"/>
</dbReference>
<dbReference type="FunFam" id="1.10.1200.10:FF:000007">
    <property type="entry name" value="Probable polyketide synthase pks17"/>
    <property type="match status" value="1"/>
</dbReference>
<dbReference type="AlphaFoldDB" id="A0A4Q1QQY4"/>
<dbReference type="InterPro" id="IPR020806">
    <property type="entry name" value="PKS_PP-bd"/>
</dbReference>
<dbReference type="GO" id="GO:0006633">
    <property type="term" value="P:fatty acid biosynthetic process"/>
    <property type="evidence" value="ECO:0007669"/>
    <property type="project" value="TreeGrafter"/>
</dbReference>
<dbReference type="GeneID" id="95782537"/>